<protein>
    <recommendedName>
        <fullName evidence="6">Complex I assembly factor TIMMDC1, mitochondrial</fullName>
    </recommendedName>
    <alternativeName>
        <fullName evidence="7">Translocase of inner mitochondrial membrane domain-containing protein 1</fullName>
    </alternativeName>
</protein>
<accession>A0A6P8YQN1</accession>
<dbReference type="CTD" id="41720"/>
<dbReference type="FunCoup" id="A0A6P8YQN1">
    <property type="interactions" value="721"/>
</dbReference>
<evidence type="ECO:0000256" key="8">
    <source>
        <dbReference type="SAM" id="Phobius"/>
    </source>
</evidence>
<dbReference type="GO" id="GO:0005739">
    <property type="term" value="C:mitochondrion"/>
    <property type="evidence" value="ECO:0007669"/>
    <property type="project" value="TreeGrafter"/>
</dbReference>
<comment type="similarity">
    <text evidence="2">Belongs to the Tim17/Tim22/Tim23 family.</text>
</comment>
<dbReference type="InParanoid" id="A0A6P8YQN1"/>
<keyword evidence="5 8" id="KW-0472">Membrane</keyword>
<evidence type="ECO:0000313" key="9">
    <source>
        <dbReference type="Proteomes" id="UP000515158"/>
    </source>
</evidence>
<dbReference type="GO" id="GO:0032981">
    <property type="term" value="P:mitochondrial respiratory chain complex I assembly"/>
    <property type="evidence" value="ECO:0007669"/>
    <property type="project" value="InterPro"/>
</dbReference>
<comment type="subcellular location">
    <subcellularLocation>
        <location evidence="1">Membrane</location>
        <topology evidence="1">Multi-pass membrane protein</topology>
    </subcellularLocation>
</comment>
<organism evidence="10">
    <name type="scientific">Thrips palmi</name>
    <name type="common">Melon thrips</name>
    <dbReference type="NCBI Taxonomy" id="161013"/>
    <lineage>
        <taxon>Eukaryota</taxon>
        <taxon>Metazoa</taxon>
        <taxon>Ecdysozoa</taxon>
        <taxon>Arthropoda</taxon>
        <taxon>Hexapoda</taxon>
        <taxon>Insecta</taxon>
        <taxon>Pterygota</taxon>
        <taxon>Neoptera</taxon>
        <taxon>Paraneoptera</taxon>
        <taxon>Thysanoptera</taxon>
        <taxon>Terebrantia</taxon>
        <taxon>Thripoidea</taxon>
        <taxon>Thripidae</taxon>
        <taxon>Thrips</taxon>
    </lineage>
</organism>
<dbReference type="AlphaFoldDB" id="A0A6P8YQN1"/>
<sequence length="268" mass="30048">MLRHSKKFLLGGFLGLFSGEDDPYTVTEQMMKERIKEFEESMPTDPWERVKFGLLHKDKYGERGPVFQNLYQGSVCSVILGAFYGGIKKAHVAHMDFMRTNQATAFLTHLDAKKRLQDRMMVSFLSGAAQLGWRTGLFTFMFIGVSNSIALYRNKDGILEYAIGGAVAGASYRMFIGLRQTIVGGILGLGFGASAGVVSKTILYLTGCSMTEVRHAQYSLYIHRESQDKRANDLAARDVLTLEEKSEMVQKIESDEKAKRIEDNLENV</sequence>
<dbReference type="InterPro" id="IPR055299">
    <property type="entry name" value="TIMMDC1"/>
</dbReference>
<evidence type="ECO:0000256" key="4">
    <source>
        <dbReference type="ARBA" id="ARBA00022989"/>
    </source>
</evidence>
<proteinExistence type="inferred from homology"/>
<dbReference type="RefSeq" id="XP_034239615.1">
    <property type="nucleotide sequence ID" value="XM_034383724.1"/>
</dbReference>
<feature type="transmembrane region" description="Helical" evidence="8">
    <location>
        <begin position="131"/>
        <end position="151"/>
    </location>
</feature>
<dbReference type="Pfam" id="PF02466">
    <property type="entry name" value="Tim17"/>
    <property type="match status" value="1"/>
</dbReference>
<dbReference type="KEGG" id="tpal:117644348"/>
<dbReference type="GeneID" id="117644348"/>
<evidence type="ECO:0000256" key="6">
    <source>
        <dbReference type="ARBA" id="ARBA00040778"/>
    </source>
</evidence>
<dbReference type="Proteomes" id="UP000515158">
    <property type="component" value="Unplaced"/>
</dbReference>
<evidence type="ECO:0000256" key="3">
    <source>
        <dbReference type="ARBA" id="ARBA00022692"/>
    </source>
</evidence>
<evidence type="ECO:0000256" key="7">
    <source>
        <dbReference type="ARBA" id="ARBA00041344"/>
    </source>
</evidence>
<gene>
    <name evidence="10" type="primary">LOC117644348</name>
</gene>
<dbReference type="PANTHER" id="PTHR13002">
    <property type="entry name" value="C3ORF1 PROTEIN-RELATED"/>
    <property type="match status" value="1"/>
</dbReference>
<evidence type="ECO:0000256" key="2">
    <source>
        <dbReference type="ARBA" id="ARBA00008444"/>
    </source>
</evidence>
<reference evidence="10" key="1">
    <citation type="submission" date="2025-08" db="UniProtKB">
        <authorList>
            <consortium name="RefSeq"/>
        </authorList>
    </citation>
    <scope>IDENTIFICATION</scope>
    <source>
        <tissue evidence="10">Total insect</tissue>
    </source>
</reference>
<keyword evidence="3 8" id="KW-0812">Transmembrane</keyword>
<name>A0A6P8YQN1_THRPL</name>
<dbReference type="GO" id="GO:0016020">
    <property type="term" value="C:membrane"/>
    <property type="evidence" value="ECO:0007669"/>
    <property type="project" value="UniProtKB-SubCell"/>
</dbReference>
<feature type="transmembrane region" description="Helical" evidence="8">
    <location>
        <begin position="182"/>
        <end position="205"/>
    </location>
</feature>
<feature type="transmembrane region" description="Helical" evidence="8">
    <location>
        <begin position="158"/>
        <end position="176"/>
    </location>
</feature>
<keyword evidence="9" id="KW-1185">Reference proteome</keyword>
<evidence type="ECO:0000256" key="5">
    <source>
        <dbReference type="ARBA" id="ARBA00023136"/>
    </source>
</evidence>
<evidence type="ECO:0000313" key="10">
    <source>
        <dbReference type="RefSeq" id="XP_034239615.1"/>
    </source>
</evidence>
<dbReference type="OrthoDB" id="5826189at2759"/>
<keyword evidence="4 8" id="KW-1133">Transmembrane helix</keyword>
<evidence type="ECO:0000256" key="1">
    <source>
        <dbReference type="ARBA" id="ARBA00004141"/>
    </source>
</evidence>
<dbReference type="PANTHER" id="PTHR13002:SF1">
    <property type="entry name" value="COMPLEX I ASSEMBLY FACTOR TIMMDC1, MITOCHONDRIAL"/>
    <property type="match status" value="1"/>
</dbReference>